<dbReference type="AlphaFoldDB" id="A0A1M4TMV9"/>
<dbReference type="InterPro" id="IPR000792">
    <property type="entry name" value="Tscrpt_reg_LuxR_C"/>
</dbReference>
<dbReference type="GO" id="GO:0006355">
    <property type="term" value="P:regulation of DNA-templated transcription"/>
    <property type="evidence" value="ECO:0007669"/>
    <property type="project" value="InterPro"/>
</dbReference>
<evidence type="ECO:0000313" key="4">
    <source>
        <dbReference type="EMBL" id="SHE45829.1"/>
    </source>
</evidence>
<dbReference type="InterPro" id="IPR015943">
    <property type="entry name" value="WD40/YVTN_repeat-like_dom_sf"/>
</dbReference>
<dbReference type="Gene3D" id="2.130.10.10">
    <property type="entry name" value="YVTN repeat-like/Quinoprotein amine dehydrogenase"/>
    <property type="match status" value="2"/>
</dbReference>
<dbReference type="RefSeq" id="WP_062175457.1">
    <property type="nucleotide sequence ID" value="NZ_BBXL01000001.1"/>
</dbReference>
<dbReference type="InterPro" id="IPR036388">
    <property type="entry name" value="WH-like_DNA-bd_sf"/>
</dbReference>
<dbReference type="PANTHER" id="PTHR43547">
    <property type="entry name" value="TWO-COMPONENT HISTIDINE KINASE"/>
    <property type="match status" value="1"/>
</dbReference>
<dbReference type="InterPro" id="IPR036322">
    <property type="entry name" value="WD40_repeat_dom_sf"/>
</dbReference>
<dbReference type="InterPro" id="IPR011123">
    <property type="entry name" value="Y_Y_Y"/>
</dbReference>
<dbReference type="EMBL" id="FQUC01000001">
    <property type="protein sequence ID" value="SHE45829.1"/>
    <property type="molecule type" value="Genomic_DNA"/>
</dbReference>
<organism evidence="4 5">
    <name type="scientific">Dysgonomonas macrotermitis</name>
    <dbReference type="NCBI Taxonomy" id="1346286"/>
    <lineage>
        <taxon>Bacteria</taxon>
        <taxon>Pseudomonadati</taxon>
        <taxon>Bacteroidota</taxon>
        <taxon>Bacteroidia</taxon>
        <taxon>Bacteroidales</taxon>
        <taxon>Dysgonomonadaceae</taxon>
        <taxon>Dysgonomonas</taxon>
    </lineage>
</organism>
<evidence type="ECO:0000256" key="1">
    <source>
        <dbReference type="ARBA" id="ARBA00022553"/>
    </source>
</evidence>
<name>A0A1M4TMV9_9BACT</name>
<dbReference type="PANTHER" id="PTHR43547:SF2">
    <property type="entry name" value="HYBRID SIGNAL TRANSDUCTION HISTIDINE KINASE C"/>
    <property type="match status" value="1"/>
</dbReference>
<dbReference type="Proteomes" id="UP000184480">
    <property type="component" value="Unassembled WGS sequence"/>
</dbReference>
<keyword evidence="2" id="KW-1133">Transmembrane helix</keyword>
<dbReference type="GO" id="GO:0003677">
    <property type="term" value="F:DNA binding"/>
    <property type="evidence" value="ECO:0007669"/>
    <property type="project" value="InterPro"/>
</dbReference>
<keyword evidence="1" id="KW-0597">Phosphoprotein</keyword>
<feature type="transmembrane region" description="Helical" evidence="2">
    <location>
        <begin position="729"/>
        <end position="747"/>
    </location>
</feature>
<dbReference type="SUPFAM" id="SSF46894">
    <property type="entry name" value="C-terminal effector domain of the bipartite response regulators"/>
    <property type="match status" value="1"/>
</dbReference>
<evidence type="ECO:0000256" key="2">
    <source>
        <dbReference type="SAM" id="Phobius"/>
    </source>
</evidence>
<reference evidence="5" key="1">
    <citation type="submission" date="2016-11" db="EMBL/GenBank/DDBJ databases">
        <authorList>
            <person name="Varghese N."/>
            <person name="Submissions S."/>
        </authorList>
    </citation>
    <scope>NUCLEOTIDE SEQUENCE [LARGE SCALE GENOMIC DNA]</scope>
    <source>
        <strain evidence="5">DSM 27370</strain>
    </source>
</reference>
<dbReference type="Pfam" id="PF07494">
    <property type="entry name" value="Reg_prop"/>
    <property type="match status" value="1"/>
</dbReference>
<keyword evidence="2" id="KW-0812">Transmembrane</keyword>
<evidence type="ECO:0000313" key="5">
    <source>
        <dbReference type="Proteomes" id="UP000184480"/>
    </source>
</evidence>
<proteinExistence type="predicted"/>
<dbReference type="Pfam" id="PF07495">
    <property type="entry name" value="Y_Y_Y"/>
    <property type="match status" value="1"/>
</dbReference>
<dbReference type="SUPFAM" id="SSF50978">
    <property type="entry name" value="WD40 repeat-like"/>
    <property type="match status" value="1"/>
</dbReference>
<protein>
    <submittedName>
        <fullName evidence="4">Y_Y_Y domain-containing protein</fullName>
    </submittedName>
</protein>
<dbReference type="InterPro" id="IPR016032">
    <property type="entry name" value="Sig_transdc_resp-reg_C-effctor"/>
</dbReference>
<keyword evidence="2" id="KW-0472">Membrane</keyword>
<dbReference type="InterPro" id="IPR011110">
    <property type="entry name" value="Reg_prop"/>
</dbReference>
<dbReference type="InterPro" id="IPR013783">
    <property type="entry name" value="Ig-like_fold"/>
</dbReference>
<feature type="domain" description="HTH luxR-type" evidence="3">
    <location>
        <begin position="882"/>
        <end position="939"/>
    </location>
</feature>
<dbReference type="Gene3D" id="2.60.40.10">
    <property type="entry name" value="Immunoglobulins"/>
    <property type="match status" value="1"/>
</dbReference>
<gene>
    <name evidence="4" type="ORF">SAMN05444362_101371</name>
</gene>
<dbReference type="SMART" id="SM00421">
    <property type="entry name" value="HTH_LUXR"/>
    <property type="match status" value="1"/>
</dbReference>
<dbReference type="STRING" id="1346286.SAMN05444362_101371"/>
<dbReference type="GO" id="GO:0000155">
    <property type="term" value="F:phosphorelay sensor kinase activity"/>
    <property type="evidence" value="ECO:0007669"/>
    <property type="project" value="TreeGrafter"/>
</dbReference>
<sequence>MKIFLNIVLLVLFIPSVYPSIIWQRDIINYERNAYTGGSQNWMVKQHPVNKKIYIANSSGLLEFDGIYWSLYPIRNSIVRSIEIKGNRIYIGGSSELGYFEANDTGMWIYHSLTKFVPEWRGEVWNIFVRNKKIYFQDEGNILVYDEKENIRIIQTGIKIDCASLINNHIYLGSTDGIYYLNQNDNIISLLDSENLKGEKIVSILPYENKLLITSARNGLYFLGDKKKERVILPSAQNFINNNQLFCASLKDSLLALGSVQNGMLLVDLEKPQYHEEFNLNNGLLNNTILSSLFDKEGNLWIGLNQGISYIDIMSAIRPMFSINSPIGAGYCSAIYNNEVYLGTNQGLYKTDSKGLYSLIKDSEGQIWSLSTYDQTLFSTGDAKILVIENGKTYSIPLSGIWEVHPLLAYKDKMIASSYSGLRILSKNSGRWGFSHNVADFYNSCRGFFEDEPNVFWIMGSENTVIRIKLDKELMNIVEKKEYILNGQLNSENPFFKKIDNTIFICSKKGILKYEKMSDKFIPFTELEYLLEGPRKYDHLSIDNNKNIWFVTDNNLKLLPYNNGYGKKIYTIGLSNELINSYENIMTQDTASVIVGVARGFVNINLPAQQKESAPFSVAIRKIVATDIDSVLFYEKAKIPLEIPYSLNSINIQFASPEYANQNEIVYAVRLLDIDERWSTPSSKTNKEYTRLPEGKYTFEVMAFRKGETHSSVITKLTFRVLPPWYRSFWAYLTYTIIILASIYVFYRRTIGRQKRIIDEKGKELIAQHEKHNEEQLLKDKEIYELQNENLRNKLSYKAQELSGYILNLARKNEMLEDVKRSAFSISKAIDDNKQPIVIKQKVVSLISQINNNIEHDKDFEVFQSNFNVLHADFFNLLEKRFTNLTRNEKVLCAYLKMNLSSKEIASLMNITIRGVEVSRYRLRKKLGIDTDINLNDYMNNIK</sequence>
<dbReference type="OrthoDB" id="1090267at2"/>
<dbReference type="Gene3D" id="1.10.10.10">
    <property type="entry name" value="Winged helix-like DNA-binding domain superfamily/Winged helix DNA-binding domain"/>
    <property type="match status" value="1"/>
</dbReference>
<evidence type="ECO:0000259" key="3">
    <source>
        <dbReference type="SMART" id="SM00421"/>
    </source>
</evidence>
<keyword evidence="5" id="KW-1185">Reference proteome</keyword>
<accession>A0A1M4TMV9</accession>